<dbReference type="Proteomes" id="UP000216361">
    <property type="component" value="Unassembled WGS sequence"/>
</dbReference>
<dbReference type="InterPro" id="IPR036263">
    <property type="entry name" value="Chorismate_II_sf"/>
</dbReference>
<feature type="domain" description="Chorismate mutase" evidence="3">
    <location>
        <begin position="15"/>
        <end position="105"/>
    </location>
</feature>
<dbReference type="SMART" id="SM00830">
    <property type="entry name" value="CM_2"/>
    <property type="match status" value="1"/>
</dbReference>
<organism evidence="4 5">
    <name type="scientific">Elstera cyanobacteriorum</name>
    <dbReference type="NCBI Taxonomy" id="2022747"/>
    <lineage>
        <taxon>Bacteria</taxon>
        <taxon>Pseudomonadati</taxon>
        <taxon>Pseudomonadota</taxon>
        <taxon>Alphaproteobacteria</taxon>
        <taxon>Rhodospirillales</taxon>
        <taxon>Rhodospirillaceae</taxon>
        <taxon>Elstera</taxon>
    </lineage>
</organism>
<evidence type="ECO:0000256" key="1">
    <source>
        <dbReference type="ARBA" id="ARBA00012404"/>
    </source>
</evidence>
<keyword evidence="2" id="KW-0175">Coiled coil</keyword>
<accession>A0A255XMB1</accession>
<dbReference type="GO" id="GO:0009094">
    <property type="term" value="P:L-phenylalanine biosynthetic process"/>
    <property type="evidence" value="ECO:0007669"/>
    <property type="project" value="InterPro"/>
</dbReference>
<dbReference type="EMBL" id="NOXS01000033">
    <property type="protein sequence ID" value="OYQ18109.1"/>
    <property type="molecule type" value="Genomic_DNA"/>
</dbReference>
<dbReference type="SUPFAM" id="SSF48600">
    <property type="entry name" value="Chorismate mutase II"/>
    <property type="match status" value="1"/>
</dbReference>
<dbReference type="GO" id="GO:0046417">
    <property type="term" value="P:chorismate metabolic process"/>
    <property type="evidence" value="ECO:0007669"/>
    <property type="project" value="InterPro"/>
</dbReference>
<evidence type="ECO:0000256" key="2">
    <source>
        <dbReference type="SAM" id="Coils"/>
    </source>
</evidence>
<evidence type="ECO:0000313" key="5">
    <source>
        <dbReference type="Proteomes" id="UP000216361"/>
    </source>
</evidence>
<dbReference type="InterPro" id="IPR002701">
    <property type="entry name" value="CM_II_prokaryot"/>
</dbReference>
<keyword evidence="5" id="KW-1185">Reference proteome</keyword>
<sequence length="294" mass="32335">MMTDAGDIPPQTPTDAAPQRLAALREEIDRLDNQIHDLLMRRAEIVAEVGSAKRGANPTFLRPAREAEILRRLVARHQGSLPFGTVARIWREIVGGMTMIQGKFGIAVYLPEGDGTYWDLARDQFGVLPSVTVHLSAGSVLRAVSDDPAMLGVLPWPQEGDSDPWWQYVQQADDHTPRIVARLPAYGAANGPSALVIARAPLEASGEDRSFLVVETLKEISRTRLLSRVGAAGFTVDWITDQLDKPGLPGLHLIEVEGFVIETDPRLLALHRDNPEEIGQPRVIGGYPMPLRRK</sequence>
<proteinExistence type="predicted"/>
<dbReference type="AlphaFoldDB" id="A0A255XMB1"/>
<dbReference type="OrthoDB" id="7268348at2"/>
<gene>
    <name evidence="4" type="primary">pheA</name>
    <name evidence="4" type="ORF">CHR90_14210</name>
</gene>
<dbReference type="Pfam" id="PF01817">
    <property type="entry name" value="CM_2"/>
    <property type="match status" value="1"/>
</dbReference>
<dbReference type="Gene3D" id="1.20.59.10">
    <property type="entry name" value="Chorismate mutase"/>
    <property type="match status" value="1"/>
</dbReference>
<dbReference type="GO" id="GO:0005737">
    <property type="term" value="C:cytoplasm"/>
    <property type="evidence" value="ECO:0007669"/>
    <property type="project" value="InterPro"/>
</dbReference>
<reference evidence="4 5" key="1">
    <citation type="submission" date="2017-07" db="EMBL/GenBank/DDBJ databases">
        <title>Elstera cyanobacteriorum sp. nov., a novel bacterium isolated from cyanobacterial aggregates in a eutrophic lake.</title>
        <authorList>
            <person name="Cai H."/>
        </authorList>
    </citation>
    <scope>NUCLEOTIDE SEQUENCE [LARGE SCALE GENOMIC DNA]</scope>
    <source>
        <strain evidence="4 5">TH019</strain>
    </source>
</reference>
<dbReference type="InterPro" id="IPR036979">
    <property type="entry name" value="CM_dom_sf"/>
</dbReference>
<dbReference type="EC" id="5.4.99.5" evidence="1"/>
<feature type="coiled-coil region" evidence="2">
    <location>
        <begin position="21"/>
        <end position="48"/>
    </location>
</feature>
<comment type="caution">
    <text evidence="4">The sequence shown here is derived from an EMBL/GenBank/DDBJ whole genome shotgun (WGS) entry which is preliminary data.</text>
</comment>
<dbReference type="PROSITE" id="PS51168">
    <property type="entry name" value="CHORISMATE_MUT_2"/>
    <property type="match status" value="1"/>
</dbReference>
<name>A0A255XMB1_9PROT</name>
<protein>
    <recommendedName>
        <fullName evidence="1">chorismate mutase</fullName>
        <ecNumber evidence="1">5.4.99.5</ecNumber>
    </recommendedName>
</protein>
<evidence type="ECO:0000313" key="4">
    <source>
        <dbReference type="EMBL" id="OYQ18109.1"/>
    </source>
</evidence>
<dbReference type="NCBIfam" id="TIGR01807">
    <property type="entry name" value="CM_P2"/>
    <property type="match status" value="1"/>
</dbReference>
<dbReference type="GO" id="GO:0004106">
    <property type="term" value="F:chorismate mutase activity"/>
    <property type="evidence" value="ECO:0007669"/>
    <property type="project" value="UniProtKB-EC"/>
</dbReference>
<dbReference type="InterPro" id="IPR010957">
    <property type="entry name" value="G/b/e-P-prot_chorismate_mutase"/>
</dbReference>
<evidence type="ECO:0000259" key="3">
    <source>
        <dbReference type="PROSITE" id="PS51168"/>
    </source>
</evidence>
<dbReference type="RefSeq" id="WP_094409670.1">
    <property type="nucleotide sequence ID" value="NZ_NOXS01000033.1"/>
</dbReference>